<proteinExistence type="predicted"/>
<dbReference type="AlphaFoldDB" id="U4KPC1"/>
<evidence type="ECO:0000313" key="2">
    <source>
        <dbReference type="EMBL" id="CCV66176.1"/>
    </source>
</evidence>
<keyword evidence="1" id="KW-1133">Transmembrane helix</keyword>
<protein>
    <recommendedName>
        <fullName evidence="4">Ferric oxidoreductase domain-containing protein</fullName>
    </recommendedName>
</protein>
<dbReference type="STRING" id="61635.BN85311550"/>
<feature type="transmembrane region" description="Helical" evidence="1">
    <location>
        <begin position="68"/>
        <end position="86"/>
    </location>
</feature>
<dbReference type="EMBL" id="FO681348">
    <property type="protein sequence ID" value="CCV66176.1"/>
    <property type="molecule type" value="Genomic_DNA"/>
</dbReference>
<feature type="transmembrane region" description="Helical" evidence="1">
    <location>
        <begin position="45"/>
        <end position="62"/>
    </location>
</feature>
<evidence type="ECO:0000313" key="3">
    <source>
        <dbReference type="Proteomes" id="UP000032737"/>
    </source>
</evidence>
<reference evidence="2 3" key="1">
    <citation type="journal article" date="2013" name="J. Mol. Microbiol. Biotechnol.">
        <title>Analysis of the Complete Genomes of Acholeplasma brassicae , A. palmae and A. laidlawii and Their Comparison to the Obligate Parasites from ' Candidatus Phytoplasma'.</title>
        <authorList>
            <person name="Kube M."/>
            <person name="Siewert C."/>
            <person name="Migdoll A.M."/>
            <person name="Duduk B."/>
            <person name="Holz S."/>
            <person name="Rabus R."/>
            <person name="Seemuller E."/>
            <person name="Mitrovic J."/>
            <person name="Muller I."/>
            <person name="Buttner C."/>
            <person name="Reinhardt R."/>
        </authorList>
    </citation>
    <scope>NUCLEOTIDE SEQUENCE [LARGE SCALE GENOMIC DNA]</scope>
    <source>
        <strain evidence="3">0502</strain>
    </source>
</reference>
<keyword evidence="3" id="KW-1185">Reference proteome</keyword>
<keyword evidence="1" id="KW-0812">Transmembrane</keyword>
<feature type="transmembrane region" description="Helical" evidence="1">
    <location>
        <begin position="93"/>
        <end position="114"/>
    </location>
</feature>
<accession>U4KPC1</accession>
<evidence type="ECO:0008006" key="4">
    <source>
        <dbReference type="Google" id="ProtNLM"/>
    </source>
</evidence>
<name>U4KPC1_9MOLU</name>
<dbReference type="OrthoDB" id="9906061at2"/>
<gene>
    <name evidence="2" type="ORF">BN85311550</name>
</gene>
<keyword evidence="1" id="KW-0472">Membrane</keyword>
<sequence length="118" mass="13190">MDKLLGALGFLIIVLFLAASLNGFKKYLSEDSRKFISKNHQYFGMAASFFAVVHMVIAISLGELRVTGLLALLALIGTGVMGMLFKKLKKKDFYVLHRIFGVFAVVMIIIHIVFNSQY</sequence>
<organism evidence="2 3">
    <name type="scientific">Acholeplasma brassicae</name>
    <dbReference type="NCBI Taxonomy" id="61635"/>
    <lineage>
        <taxon>Bacteria</taxon>
        <taxon>Bacillati</taxon>
        <taxon>Mycoplasmatota</taxon>
        <taxon>Mollicutes</taxon>
        <taxon>Acholeplasmatales</taxon>
        <taxon>Acholeplasmataceae</taxon>
        <taxon>Acholeplasma</taxon>
    </lineage>
</organism>
<dbReference type="Proteomes" id="UP000032737">
    <property type="component" value="Chromosome"/>
</dbReference>
<evidence type="ECO:0000256" key="1">
    <source>
        <dbReference type="SAM" id="Phobius"/>
    </source>
</evidence>
<dbReference type="KEGG" id="abra:BN85311550"/>
<dbReference type="RefSeq" id="WP_030005036.1">
    <property type="nucleotide sequence ID" value="NC_022549.1"/>
</dbReference>
<feature type="transmembrane region" description="Helical" evidence="1">
    <location>
        <begin position="6"/>
        <end position="24"/>
    </location>
</feature>
<dbReference type="HOGENOM" id="CLU_2067963_0_0_14"/>